<dbReference type="Proteomes" id="UP000540698">
    <property type="component" value="Unassembled WGS sequence"/>
</dbReference>
<keyword evidence="3" id="KW-1185">Reference proteome</keyword>
<dbReference type="AlphaFoldDB" id="A0A7X6R260"/>
<proteinExistence type="predicted"/>
<feature type="region of interest" description="Disordered" evidence="1">
    <location>
        <begin position="1"/>
        <end position="29"/>
    </location>
</feature>
<dbReference type="EMBL" id="JAAXOS010000003">
    <property type="protein sequence ID" value="NKY25882.1"/>
    <property type="molecule type" value="Genomic_DNA"/>
</dbReference>
<reference evidence="2 3" key="1">
    <citation type="submission" date="2020-04" db="EMBL/GenBank/DDBJ databases">
        <title>MicrobeNet Type strains.</title>
        <authorList>
            <person name="Nicholson A.C."/>
        </authorList>
    </citation>
    <scope>NUCLEOTIDE SEQUENCE [LARGE SCALE GENOMIC DNA]</scope>
    <source>
        <strain evidence="2 3">DSM 44956</strain>
    </source>
</reference>
<name>A0A7X6R260_9NOCA</name>
<feature type="compositionally biased region" description="Basic residues" evidence="1">
    <location>
        <begin position="1"/>
        <end position="11"/>
    </location>
</feature>
<evidence type="ECO:0000313" key="3">
    <source>
        <dbReference type="Proteomes" id="UP000540698"/>
    </source>
</evidence>
<evidence type="ECO:0000256" key="1">
    <source>
        <dbReference type="SAM" id="MobiDB-lite"/>
    </source>
</evidence>
<sequence length="102" mass="10823">MQVQMHHHRAAHAAADHQRCAAEADSPIRSPRTIMAGAAARWMKPQLAGIESSSVRCGIRASPALSGLIGEPPCIEPAESTPGWLQRQTHAVPQALATTARS</sequence>
<protein>
    <submittedName>
        <fullName evidence="2">Uncharacterized protein</fullName>
    </submittedName>
</protein>
<comment type="caution">
    <text evidence="2">The sequence shown here is derived from an EMBL/GenBank/DDBJ whole genome shotgun (WGS) entry which is preliminary data.</text>
</comment>
<accession>A0A7X6R260</accession>
<gene>
    <name evidence="2" type="ORF">HGB38_06525</name>
</gene>
<evidence type="ECO:0000313" key="2">
    <source>
        <dbReference type="EMBL" id="NKY25882.1"/>
    </source>
</evidence>
<dbReference type="RefSeq" id="WP_157113983.1">
    <property type="nucleotide sequence ID" value="NZ_JAAXOS010000003.1"/>
</dbReference>
<organism evidence="2 3">
    <name type="scientific">Nocardia gamkensis</name>
    <dbReference type="NCBI Taxonomy" id="352869"/>
    <lineage>
        <taxon>Bacteria</taxon>
        <taxon>Bacillati</taxon>
        <taxon>Actinomycetota</taxon>
        <taxon>Actinomycetes</taxon>
        <taxon>Mycobacteriales</taxon>
        <taxon>Nocardiaceae</taxon>
        <taxon>Nocardia</taxon>
    </lineage>
</organism>